<dbReference type="Proteomes" id="UP000247810">
    <property type="component" value="Unassembled WGS sequence"/>
</dbReference>
<dbReference type="VEuPathDB" id="FungiDB:BO71DRAFT_104904"/>
<sequence>MPDEVGVIEFSARAGEFGGCWPIFAWRSWPEASQQGRNPFRGGPPQASGLSGRPRSVSRPLRDIKSTYPPKSLNHPQHGPSPQSAGWALGVDWSRWSWHCPVLHTAAWSGGGIH</sequence>
<evidence type="ECO:0000256" key="1">
    <source>
        <dbReference type="SAM" id="MobiDB-lite"/>
    </source>
</evidence>
<gene>
    <name evidence="2" type="ORF">BO71DRAFT_104904</name>
</gene>
<accession>A0A319DEX9</accession>
<reference evidence="2 3" key="1">
    <citation type="submission" date="2018-02" db="EMBL/GenBank/DDBJ databases">
        <title>The genomes of Aspergillus section Nigri reveals drivers in fungal speciation.</title>
        <authorList>
            <consortium name="DOE Joint Genome Institute"/>
            <person name="Vesth T.C."/>
            <person name="Nybo J."/>
            <person name="Theobald S."/>
            <person name="Brandl J."/>
            <person name="Frisvad J.C."/>
            <person name="Nielsen K.F."/>
            <person name="Lyhne E.K."/>
            <person name="Kogle M.E."/>
            <person name="Kuo A."/>
            <person name="Riley R."/>
            <person name="Clum A."/>
            <person name="Nolan M."/>
            <person name="Lipzen A."/>
            <person name="Salamov A."/>
            <person name="Henrissat B."/>
            <person name="Wiebenga A."/>
            <person name="De vries R.P."/>
            <person name="Grigoriev I.V."/>
            <person name="Mortensen U.H."/>
            <person name="Andersen M.R."/>
            <person name="Baker S.E."/>
        </authorList>
    </citation>
    <scope>NUCLEOTIDE SEQUENCE [LARGE SCALE GENOMIC DNA]</scope>
    <source>
        <strain evidence="2 3">CBS 707.79</strain>
    </source>
</reference>
<evidence type="ECO:0000313" key="3">
    <source>
        <dbReference type="Proteomes" id="UP000247810"/>
    </source>
</evidence>
<evidence type="ECO:0000313" key="2">
    <source>
        <dbReference type="EMBL" id="PYH89613.1"/>
    </source>
</evidence>
<organism evidence="2 3">
    <name type="scientific">Aspergillus ellipticus CBS 707.79</name>
    <dbReference type="NCBI Taxonomy" id="1448320"/>
    <lineage>
        <taxon>Eukaryota</taxon>
        <taxon>Fungi</taxon>
        <taxon>Dikarya</taxon>
        <taxon>Ascomycota</taxon>
        <taxon>Pezizomycotina</taxon>
        <taxon>Eurotiomycetes</taxon>
        <taxon>Eurotiomycetidae</taxon>
        <taxon>Eurotiales</taxon>
        <taxon>Aspergillaceae</taxon>
        <taxon>Aspergillus</taxon>
        <taxon>Aspergillus subgen. Circumdati</taxon>
    </lineage>
</organism>
<feature type="region of interest" description="Disordered" evidence="1">
    <location>
        <begin position="34"/>
        <end position="86"/>
    </location>
</feature>
<dbReference type="AlphaFoldDB" id="A0A319DEX9"/>
<keyword evidence="3" id="KW-1185">Reference proteome</keyword>
<protein>
    <submittedName>
        <fullName evidence="2">Uncharacterized protein</fullName>
    </submittedName>
</protein>
<proteinExistence type="predicted"/>
<dbReference type="EMBL" id="KZ826021">
    <property type="protein sequence ID" value="PYH89613.1"/>
    <property type="molecule type" value="Genomic_DNA"/>
</dbReference>
<name>A0A319DEX9_9EURO</name>